<proteinExistence type="predicted"/>
<keyword evidence="2" id="KW-1185">Reference proteome</keyword>
<protein>
    <submittedName>
        <fullName evidence="1">DUF2939 domain-containing protein</fullName>
    </submittedName>
</protein>
<evidence type="ECO:0000313" key="1">
    <source>
        <dbReference type="EMBL" id="MDO1558067.1"/>
    </source>
</evidence>
<reference evidence="1" key="1">
    <citation type="submission" date="2023-07" db="EMBL/GenBank/DDBJ databases">
        <title>Brevundimonas soil sp. nov., isolated from the soil of chemical plant.</title>
        <authorList>
            <person name="Wu N."/>
        </authorList>
    </citation>
    <scope>NUCLEOTIDE SEQUENCE</scope>
    <source>
        <strain evidence="1">XZ-24</strain>
    </source>
</reference>
<sequence length="187" mass="19941">MRALSNLLVAAIILAALAFVAAPFAAFFGVRSAGQARDIQALADLVDFDAVRASLRPQLSGQAADQTPPPSILADPVGAIRRQLEQARPGPDVDAYLTPEALAGLTDGEGRFASQRTAEDAVPGTSFREPWPQPKYWGVNRMRFAVADEGGSETIFTFERRGIYAWKLAHIGLPEGAGPEAQVPASR</sequence>
<dbReference type="Pfam" id="PF11159">
    <property type="entry name" value="DUF2939"/>
    <property type="match status" value="1"/>
</dbReference>
<dbReference type="EMBL" id="JAUKTR010000001">
    <property type="protein sequence ID" value="MDO1558067.1"/>
    <property type="molecule type" value="Genomic_DNA"/>
</dbReference>
<accession>A0ABT8SLD1</accession>
<organism evidence="1 2">
    <name type="scientific">Peiella sedimenti</name>
    <dbReference type="NCBI Taxonomy" id="3061083"/>
    <lineage>
        <taxon>Bacteria</taxon>
        <taxon>Pseudomonadati</taxon>
        <taxon>Pseudomonadota</taxon>
        <taxon>Alphaproteobacteria</taxon>
        <taxon>Caulobacterales</taxon>
        <taxon>Caulobacteraceae</taxon>
        <taxon>Peiella</taxon>
    </lineage>
</organism>
<dbReference type="Proteomes" id="UP001169063">
    <property type="component" value="Unassembled WGS sequence"/>
</dbReference>
<dbReference type="InterPro" id="IPR021330">
    <property type="entry name" value="DUF2939"/>
</dbReference>
<evidence type="ECO:0000313" key="2">
    <source>
        <dbReference type="Proteomes" id="UP001169063"/>
    </source>
</evidence>
<name>A0ABT8SLD1_9CAUL</name>
<comment type="caution">
    <text evidence="1">The sequence shown here is derived from an EMBL/GenBank/DDBJ whole genome shotgun (WGS) entry which is preliminary data.</text>
</comment>
<dbReference type="RefSeq" id="WP_302108490.1">
    <property type="nucleotide sequence ID" value="NZ_JAUKTR010000001.1"/>
</dbReference>
<gene>
    <name evidence="1" type="ORF">Q0812_01320</name>
</gene>